<dbReference type="SUPFAM" id="SSF53474">
    <property type="entry name" value="alpha/beta-Hydrolases"/>
    <property type="match status" value="1"/>
</dbReference>
<dbReference type="InterPro" id="IPR050228">
    <property type="entry name" value="Carboxylesterase_BioH"/>
</dbReference>
<dbReference type="Pfam" id="PF00561">
    <property type="entry name" value="Abhydrolase_1"/>
    <property type="match status" value="1"/>
</dbReference>
<gene>
    <name evidence="3" type="ORF">GA0070618_1314</name>
</gene>
<dbReference type="EMBL" id="LT607413">
    <property type="protein sequence ID" value="SCE84058.1"/>
    <property type="molecule type" value="Genomic_DNA"/>
</dbReference>
<accession>A0A1C4VJC4</accession>
<dbReference type="InParanoid" id="A0A1C4VJC4"/>
<evidence type="ECO:0000256" key="1">
    <source>
        <dbReference type="SAM" id="MobiDB-lite"/>
    </source>
</evidence>
<proteinExistence type="predicted"/>
<dbReference type="InterPro" id="IPR000073">
    <property type="entry name" value="AB_hydrolase_1"/>
</dbReference>
<dbReference type="AlphaFoldDB" id="A0A1C4VJC4"/>
<dbReference type="PRINTS" id="PR00111">
    <property type="entry name" value="ABHYDROLASE"/>
</dbReference>
<feature type="region of interest" description="Disordered" evidence="1">
    <location>
        <begin position="9"/>
        <end position="29"/>
    </location>
</feature>
<organism evidence="3 4">
    <name type="scientific">Micromonospora echinospora</name>
    <name type="common">Micromonospora purpurea</name>
    <dbReference type="NCBI Taxonomy" id="1877"/>
    <lineage>
        <taxon>Bacteria</taxon>
        <taxon>Bacillati</taxon>
        <taxon>Actinomycetota</taxon>
        <taxon>Actinomycetes</taxon>
        <taxon>Micromonosporales</taxon>
        <taxon>Micromonosporaceae</taxon>
        <taxon>Micromonospora</taxon>
    </lineage>
</organism>
<evidence type="ECO:0000313" key="4">
    <source>
        <dbReference type="Proteomes" id="UP000198253"/>
    </source>
</evidence>
<protein>
    <submittedName>
        <fullName evidence="3">Lysophospholipase, alpha-beta hydrolase superfamily</fullName>
    </submittedName>
</protein>
<dbReference type="GO" id="GO:0016787">
    <property type="term" value="F:hydrolase activity"/>
    <property type="evidence" value="ECO:0007669"/>
    <property type="project" value="UniProtKB-KW"/>
</dbReference>
<reference evidence="4" key="1">
    <citation type="submission" date="2016-06" db="EMBL/GenBank/DDBJ databases">
        <authorList>
            <person name="Varghese N."/>
            <person name="Submissions Spin"/>
        </authorList>
    </citation>
    <scope>NUCLEOTIDE SEQUENCE [LARGE SCALE GENOMIC DNA]</scope>
    <source>
        <strain evidence="4">DSM 43816</strain>
    </source>
</reference>
<feature type="domain" description="AB hydrolase-1" evidence="2">
    <location>
        <begin position="34"/>
        <end position="174"/>
    </location>
</feature>
<dbReference type="Gene3D" id="3.40.50.1820">
    <property type="entry name" value="alpha/beta hydrolase"/>
    <property type="match status" value="1"/>
</dbReference>
<keyword evidence="4" id="KW-1185">Reference proteome</keyword>
<keyword evidence="3" id="KW-0378">Hydrolase</keyword>
<dbReference type="PANTHER" id="PTHR43194:SF2">
    <property type="entry name" value="PEROXISOMAL MEMBRANE PROTEIN LPX1"/>
    <property type="match status" value="1"/>
</dbReference>
<dbReference type="PANTHER" id="PTHR43194">
    <property type="entry name" value="HYDROLASE ALPHA/BETA FOLD FAMILY"/>
    <property type="match status" value="1"/>
</dbReference>
<evidence type="ECO:0000313" key="3">
    <source>
        <dbReference type="EMBL" id="SCE84058.1"/>
    </source>
</evidence>
<dbReference type="InterPro" id="IPR029058">
    <property type="entry name" value="AB_hydrolase_fold"/>
</dbReference>
<evidence type="ECO:0000259" key="2">
    <source>
        <dbReference type="Pfam" id="PF00561"/>
    </source>
</evidence>
<sequence length="294" mass="31390">MTMVRANGITLHAQRLDPPHPPPADRSASMPTAVLIHGMASDTMASWYFTLAEPLATAGFPVVLYDLRGHGRSDRPATGYALADFVDDLAGLLTELDVTGPLLLCGNSFGGTIAFGYAARHPDRVAGIVAVESAPPIPEWMARVKVRLARVADRLPREGTVAEIGVRRGRLAARRADETRQMLTTTTLAEELPTSALPPADRLAAVGCPVLCLYGGRSAVHELAPNVRRLLPQTRSVVLPDEKHTVLIDQPEQVRRHVFDWLAAECALPVGAGTPAERGVTVAGGLTVDHTTTS</sequence>
<dbReference type="OrthoDB" id="2645723at2"/>
<name>A0A1C4VJC4_MICEC</name>
<dbReference type="Proteomes" id="UP000198253">
    <property type="component" value="Chromosome I"/>
</dbReference>